<evidence type="ECO:0000256" key="11">
    <source>
        <dbReference type="ARBA" id="ARBA00061399"/>
    </source>
</evidence>
<feature type="domain" description="Helicase ATP-binding" evidence="14">
    <location>
        <begin position="510"/>
        <end position="671"/>
    </location>
</feature>
<dbReference type="Gene3D" id="3.40.50.300">
    <property type="entry name" value="P-loop containing nucleotide triphosphate hydrolases"/>
    <property type="match status" value="2"/>
</dbReference>
<dbReference type="PANTHER" id="PTHR47964:SF1">
    <property type="entry name" value="ATP-DEPENDENT DNA HELICASE HOMOLOG RECG, CHLOROPLASTIC"/>
    <property type="match status" value="1"/>
</dbReference>
<dbReference type="InterPro" id="IPR004576">
    <property type="entry name" value="Mfd"/>
</dbReference>
<dbReference type="PANTHER" id="PTHR47964">
    <property type="entry name" value="ATP-DEPENDENT DNA HELICASE HOMOLOG RECG, CHLOROPLASTIC"/>
    <property type="match status" value="1"/>
</dbReference>
<dbReference type="Proteomes" id="UP000485569">
    <property type="component" value="Unassembled WGS sequence"/>
</dbReference>
<keyword evidence="3 13" id="KW-0547">Nucleotide-binding</keyword>
<evidence type="ECO:0000256" key="4">
    <source>
        <dbReference type="ARBA" id="ARBA00022763"/>
    </source>
</evidence>
<keyword evidence="8 13" id="KW-0238">DNA-binding</keyword>
<comment type="function">
    <text evidence="13">Couples transcription and DNA repair by recognizing RNA polymerase (RNAP) stalled at DNA lesions. Mediates ATP-dependent release of RNAP and its truncated transcript from the DNA, and recruitment of nucleotide excision repair machinery to the damaged site.</text>
</comment>
<dbReference type="FunFam" id="3.40.50.300:FF:000546">
    <property type="entry name" value="Transcription-repair-coupling factor"/>
    <property type="match status" value="1"/>
</dbReference>
<protein>
    <recommendedName>
        <fullName evidence="12 13">Transcription-repair-coupling factor</fullName>
        <shortName evidence="13">TRCF</shortName>
        <ecNumber evidence="13">3.6.4.-</ecNumber>
    </recommendedName>
</protein>
<evidence type="ECO:0000256" key="6">
    <source>
        <dbReference type="ARBA" id="ARBA00022806"/>
    </source>
</evidence>
<reference evidence="16" key="1">
    <citation type="submission" date="2017-02" db="EMBL/GenBank/DDBJ databases">
        <title>Delving into the versatile metabolic prowess of the omnipresent phylum Bacteroidetes.</title>
        <authorList>
            <person name="Nobu M.K."/>
            <person name="Mei R."/>
            <person name="Narihiro T."/>
            <person name="Kuroda K."/>
            <person name="Liu W.-T."/>
        </authorList>
    </citation>
    <scope>NUCLEOTIDE SEQUENCE</scope>
    <source>
        <strain evidence="16">ADurb.Bin276</strain>
    </source>
</reference>
<comment type="subcellular location">
    <subcellularLocation>
        <location evidence="1 13">Cytoplasm</location>
    </subcellularLocation>
</comment>
<dbReference type="EMBL" id="MWBQ01000037">
    <property type="protein sequence ID" value="OQA60405.1"/>
    <property type="molecule type" value="Genomic_DNA"/>
</dbReference>
<evidence type="ECO:0000256" key="8">
    <source>
        <dbReference type="ARBA" id="ARBA00023125"/>
    </source>
</evidence>
<sequence length="1028" mass="118262">MNISHFLQKITQQIRSSNRCSLSTIQPVRPFIARLLSRTNYSPIFYITASEEIKRKVFRQIESLSFLNQDGMMAIGVDFEEKYSGIVLQKTLREKKNLVIVLNVNELDQEVVELENFMSLSVLLEKGKEYQRDQLIDQFYRMGYERKDFVREKGDIAIRGEVVDVYPPDGIEPIRTYWLGNLLEKMKYFQADTQRTDHDLEHALVIPSDGEFKTVPLIKLIMEQAHLIFWDDVFIENTHLSHIPQVITGIVSRGDLPEMVITASRPPSFFGEIPKLIDELKENNWGKTYLIFPSEKIELFAAILDEEKISYARDIKKPSQIFLLKGFPAEGFMLPDLGFSVFTTQEIFGKDFTKPSKKRAESPIEEEMVSSLQPGDYIVHEEQGIGIFKGIKEMVLEGVHRVYLVIEYAAGDILYVPVESASLVQKYIGSGDVKPKISRLGKDEWGKAKQRVAQSIQETAQELLEIYALRNLEQGHAFSLNSTWHKQLELSFPYIETPDQKQAIIDVERDMESTRPMDRLICGDVGYGKTEIAIRAAFKAVMDGKQVALLAPTTILSEQHYLTFKERLKRFPVRIAVINRFKSMLEQKQIVEGIKNNEIDILIGTHRLIQKDIQFHDLGLVIIDEEQRFGVMHKERLKKMKSTVDVLTLTATPIPRTLYLSLTGIRDISVIETPPEGRKPVHTVVASRSQKMIKEAIQYELERKGQVFYVSPRIKSLMKIYEELVLLFPECQIGIAHGRLSGPDLEKVMEKFYNAEIDILLCTTIIEIGLDVPNANTLIVDPATLFGLSQLYQLRGRIGRFDREAYAYLFYPKRLTHEAQERLDALLEFEGLGTGYKLALRDMEIRGAGNILGQAQHGFIQEIGFSLYTRMLQEEISRLKGENTETNLQTTIVLQENAFFPNWYMKQENERFSYYQRLLQAQKLNDIEDLRAEIEDRYGRLPREVETLLKITTLRYYGKIAQVDTIEEKNGEIYIGAPIEVLVSLNEKFRNHGVKGLLVNYHGKQTLRIPFQKLNSLLRLFDPMVGKG</sequence>
<dbReference type="Pfam" id="PF00270">
    <property type="entry name" value="DEAD"/>
    <property type="match status" value="1"/>
</dbReference>
<dbReference type="SUPFAM" id="SSF141259">
    <property type="entry name" value="CarD-like"/>
    <property type="match status" value="1"/>
</dbReference>
<evidence type="ECO:0000256" key="2">
    <source>
        <dbReference type="ARBA" id="ARBA00022490"/>
    </source>
</evidence>
<dbReference type="InterPro" id="IPR014001">
    <property type="entry name" value="Helicase_ATP-bd"/>
</dbReference>
<dbReference type="SUPFAM" id="SSF52540">
    <property type="entry name" value="P-loop containing nucleoside triphosphate hydrolases"/>
    <property type="match status" value="3"/>
</dbReference>
<dbReference type="InterPro" id="IPR027417">
    <property type="entry name" value="P-loop_NTPase"/>
</dbReference>
<dbReference type="Pfam" id="PF02559">
    <property type="entry name" value="CarD_TRCF_RID"/>
    <property type="match status" value="1"/>
</dbReference>
<dbReference type="SUPFAM" id="SSF143517">
    <property type="entry name" value="TRCF domain-like"/>
    <property type="match status" value="1"/>
</dbReference>
<gene>
    <name evidence="13 16" type="primary">mfd</name>
    <name evidence="16" type="ORF">BWY41_00626</name>
</gene>
<dbReference type="GO" id="GO:0005737">
    <property type="term" value="C:cytoplasm"/>
    <property type="evidence" value="ECO:0007669"/>
    <property type="project" value="UniProtKB-SubCell"/>
</dbReference>
<dbReference type="Pfam" id="PF17757">
    <property type="entry name" value="UvrB_inter"/>
    <property type="match status" value="1"/>
</dbReference>
<organism evidence="16">
    <name type="scientific">Candidatus Atribacter allofermentans</name>
    <dbReference type="NCBI Taxonomy" id="1852833"/>
    <lineage>
        <taxon>Bacteria</taxon>
        <taxon>Pseudomonadati</taxon>
        <taxon>Atribacterota</taxon>
        <taxon>Atribacteria</taxon>
        <taxon>Atribacterales</taxon>
        <taxon>Atribacteraceae</taxon>
        <taxon>Atribacter</taxon>
    </lineage>
</organism>
<dbReference type="InterPro" id="IPR003711">
    <property type="entry name" value="CarD-like/TRCF_RID"/>
</dbReference>
<evidence type="ECO:0000259" key="15">
    <source>
        <dbReference type="PROSITE" id="PS51194"/>
    </source>
</evidence>
<dbReference type="InterPro" id="IPR005118">
    <property type="entry name" value="TRCF_C"/>
</dbReference>
<dbReference type="PROSITE" id="PS51194">
    <property type="entry name" value="HELICASE_CTER"/>
    <property type="match status" value="1"/>
</dbReference>
<evidence type="ECO:0000256" key="10">
    <source>
        <dbReference type="ARBA" id="ARBA00061104"/>
    </source>
</evidence>
<dbReference type="GO" id="GO:0005524">
    <property type="term" value="F:ATP binding"/>
    <property type="evidence" value="ECO:0007669"/>
    <property type="project" value="UniProtKB-UniRule"/>
</dbReference>
<feature type="domain" description="Helicase C-terminal" evidence="15">
    <location>
        <begin position="692"/>
        <end position="846"/>
    </location>
</feature>
<dbReference type="InterPro" id="IPR037235">
    <property type="entry name" value="TRCF-like_C_D7"/>
</dbReference>
<dbReference type="InterPro" id="IPR047112">
    <property type="entry name" value="RecG/Mfd"/>
</dbReference>
<dbReference type="PROSITE" id="PS51192">
    <property type="entry name" value="HELICASE_ATP_BIND_1"/>
    <property type="match status" value="1"/>
</dbReference>
<keyword evidence="7 13" id="KW-0067">ATP-binding</keyword>
<evidence type="ECO:0000256" key="12">
    <source>
        <dbReference type="ARBA" id="ARBA00070128"/>
    </source>
</evidence>
<dbReference type="EC" id="3.6.4.-" evidence="13"/>
<dbReference type="SMART" id="SM00487">
    <property type="entry name" value="DEXDc"/>
    <property type="match status" value="1"/>
</dbReference>
<keyword evidence="4 13" id="KW-0227">DNA damage</keyword>
<evidence type="ECO:0000256" key="9">
    <source>
        <dbReference type="ARBA" id="ARBA00023204"/>
    </source>
</evidence>
<evidence type="ECO:0000313" key="16">
    <source>
        <dbReference type="EMBL" id="OQA60405.1"/>
    </source>
</evidence>
<evidence type="ECO:0000256" key="7">
    <source>
        <dbReference type="ARBA" id="ARBA00022840"/>
    </source>
</evidence>
<keyword evidence="6" id="KW-0347">Helicase</keyword>
<dbReference type="Gene3D" id="3.90.1150.50">
    <property type="entry name" value="Transcription-repair-coupling factor, D7 domain"/>
    <property type="match status" value="1"/>
</dbReference>
<dbReference type="CDD" id="cd17991">
    <property type="entry name" value="DEXHc_TRCF"/>
    <property type="match status" value="1"/>
</dbReference>
<evidence type="ECO:0000256" key="1">
    <source>
        <dbReference type="ARBA" id="ARBA00004496"/>
    </source>
</evidence>
<keyword evidence="2 13" id="KW-0963">Cytoplasm</keyword>
<dbReference type="SMART" id="SM00982">
    <property type="entry name" value="TRCF"/>
    <property type="match status" value="1"/>
</dbReference>
<dbReference type="GO" id="GO:0006355">
    <property type="term" value="P:regulation of DNA-templated transcription"/>
    <property type="evidence" value="ECO:0007669"/>
    <property type="project" value="UniProtKB-UniRule"/>
</dbReference>
<dbReference type="SMART" id="SM01058">
    <property type="entry name" value="CarD_TRCF"/>
    <property type="match status" value="1"/>
</dbReference>
<evidence type="ECO:0000256" key="3">
    <source>
        <dbReference type="ARBA" id="ARBA00022741"/>
    </source>
</evidence>
<dbReference type="AlphaFoldDB" id="A0A1V5T0V4"/>
<dbReference type="NCBIfam" id="TIGR00580">
    <property type="entry name" value="mfd"/>
    <property type="match status" value="1"/>
</dbReference>
<name>A0A1V5T0V4_9BACT</name>
<comment type="similarity">
    <text evidence="11 13">In the C-terminal section; belongs to the helicase family. RecG subfamily.</text>
</comment>
<dbReference type="InterPro" id="IPR001650">
    <property type="entry name" value="Helicase_C-like"/>
</dbReference>
<evidence type="ECO:0000256" key="13">
    <source>
        <dbReference type="HAMAP-Rule" id="MF_00969"/>
    </source>
</evidence>
<dbReference type="HAMAP" id="MF_00969">
    <property type="entry name" value="TRCF"/>
    <property type="match status" value="1"/>
</dbReference>
<dbReference type="InterPro" id="IPR036101">
    <property type="entry name" value="CarD-like/TRCF_RID_sf"/>
</dbReference>
<dbReference type="GO" id="GO:0000716">
    <property type="term" value="P:transcription-coupled nucleotide-excision repair, DNA damage recognition"/>
    <property type="evidence" value="ECO:0007669"/>
    <property type="project" value="UniProtKB-UniRule"/>
</dbReference>
<comment type="caution">
    <text evidence="16">The sequence shown here is derived from an EMBL/GenBank/DDBJ whole genome shotgun (WGS) entry which is preliminary data.</text>
</comment>
<dbReference type="GO" id="GO:0003678">
    <property type="term" value="F:DNA helicase activity"/>
    <property type="evidence" value="ECO:0007669"/>
    <property type="project" value="TreeGrafter"/>
</dbReference>
<dbReference type="GO" id="GO:0003684">
    <property type="term" value="F:damaged DNA binding"/>
    <property type="evidence" value="ECO:0007669"/>
    <property type="project" value="InterPro"/>
</dbReference>
<dbReference type="Gene3D" id="3.30.2060.10">
    <property type="entry name" value="Penicillin-binding protein 1b domain"/>
    <property type="match status" value="1"/>
</dbReference>
<dbReference type="Gene3D" id="2.40.10.170">
    <property type="match status" value="1"/>
</dbReference>
<accession>A0A1V5T0V4</accession>
<evidence type="ECO:0000259" key="14">
    <source>
        <dbReference type="PROSITE" id="PS51192"/>
    </source>
</evidence>
<evidence type="ECO:0000256" key="5">
    <source>
        <dbReference type="ARBA" id="ARBA00022801"/>
    </source>
</evidence>
<dbReference type="InterPro" id="IPR011545">
    <property type="entry name" value="DEAD/DEAH_box_helicase_dom"/>
</dbReference>
<dbReference type="SMART" id="SM00490">
    <property type="entry name" value="HELICc"/>
    <property type="match status" value="1"/>
</dbReference>
<dbReference type="Pfam" id="PF03461">
    <property type="entry name" value="TRCF"/>
    <property type="match status" value="1"/>
</dbReference>
<dbReference type="GO" id="GO:0016787">
    <property type="term" value="F:hydrolase activity"/>
    <property type="evidence" value="ECO:0007669"/>
    <property type="project" value="UniProtKB-KW"/>
</dbReference>
<proteinExistence type="inferred from homology"/>
<keyword evidence="5 13" id="KW-0378">Hydrolase</keyword>
<dbReference type="Pfam" id="PF00271">
    <property type="entry name" value="Helicase_C"/>
    <property type="match status" value="1"/>
</dbReference>
<dbReference type="InterPro" id="IPR041471">
    <property type="entry name" value="UvrB_inter"/>
</dbReference>
<keyword evidence="9 13" id="KW-0234">DNA repair</keyword>
<comment type="similarity">
    <text evidence="10 13">In the N-terminal section; belongs to the UvrB family.</text>
</comment>